<dbReference type="GO" id="GO:0046983">
    <property type="term" value="F:protein dimerization activity"/>
    <property type="evidence" value="ECO:0007669"/>
    <property type="project" value="InterPro"/>
</dbReference>
<dbReference type="Proteomes" id="UP001359559">
    <property type="component" value="Unassembled WGS sequence"/>
</dbReference>
<dbReference type="InterPro" id="IPR036638">
    <property type="entry name" value="HLH_DNA-bd_sf"/>
</dbReference>
<reference evidence="6 7" key="1">
    <citation type="submission" date="2024-01" db="EMBL/GenBank/DDBJ databases">
        <title>The genomes of 5 underutilized Papilionoideae crops provide insights into root nodulation and disease resistance.</title>
        <authorList>
            <person name="Yuan L."/>
        </authorList>
    </citation>
    <scope>NUCLEOTIDE SEQUENCE [LARGE SCALE GENOMIC DNA]</scope>
    <source>
        <strain evidence="6">LY-2023</strain>
        <tissue evidence="6">Leaf</tissue>
    </source>
</reference>
<dbReference type="InterPro" id="IPR044660">
    <property type="entry name" value="IBH1-like"/>
</dbReference>
<dbReference type="GO" id="GO:0005634">
    <property type="term" value="C:nucleus"/>
    <property type="evidence" value="ECO:0007669"/>
    <property type="project" value="UniProtKB-SubCell"/>
</dbReference>
<dbReference type="PANTHER" id="PTHR33124:SF44">
    <property type="entry name" value="MYC-TYPE, BASIC HELIX-LOOP-HELIX (BHLH) DOMAIN-CONTAINING PROTEIN-RELATED"/>
    <property type="match status" value="1"/>
</dbReference>
<feature type="region of interest" description="Disordered" evidence="5">
    <location>
        <begin position="1"/>
        <end position="22"/>
    </location>
</feature>
<keyword evidence="4" id="KW-0539">Nucleus</keyword>
<sequence>MEWSRDFKRTRKKKHHNWRSQAQQQIYSSNLRQALASAPRRGKAVRESADRVLAITGKGRSRWSRAILAKRVKLKLRKRKRRWKKGKGVERRVRFLGGLIPGCRKEGLTVILEEAIDYIPALEMQVRAMTALFNLLSSASASASTST</sequence>
<accession>A0AAN9I4G4</accession>
<keyword evidence="2" id="KW-0805">Transcription regulation</keyword>
<dbReference type="AlphaFoldDB" id="A0AAN9I4G4"/>
<evidence type="ECO:0000256" key="4">
    <source>
        <dbReference type="ARBA" id="ARBA00023242"/>
    </source>
</evidence>
<evidence type="ECO:0000256" key="2">
    <source>
        <dbReference type="ARBA" id="ARBA00023015"/>
    </source>
</evidence>
<proteinExistence type="predicted"/>
<keyword evidence="3" id="KW-0804">Transcription</keyword>
<feature type="compositionally biased region" description="Basic residues" evidence="5">
    <location>
        <begin position="8"/>
        <end position="18"/>
    </location>
</feature>
<comment type="caution">
    <text evidence="6">The sequence shown here is derived from an EMBL/GenBank/DDBJ whole genome shotgun (WGS) entry which is preliminary data.</text>
</comment>
<dbReference type="GO" id="GO:0006355">
    <property type="term" value="P:regulation of DNA-templated transcription"/>
    <property type="evidence" value="ECO:0007669"/>
    <property type="project" value="InterPro"/>
</dbReference>
<evidence type="ECO:0000313" key="6">
    <source>
        <dbReference type="EMBL" id="KAK7264729.1"/>
    </source>
</evidence>
<dbReference type="InterPro" id="IPR044549">
    <property type="entry name" value="bHLH_AtIBH1-like"/>
</dbReference>
<gene>
    <name evidence="6" type="ORF">RJT34_32339</name>
</gene>
<evidence type="ECO:0000256" key="5">
    <source>
        <dbReference type="SAM" id="MobiDB-lite"/>
    </source>
</evidence>
<evidence type="ECO:0008006" key="8">
    <source>
        <dbReference type="Google" id="ProtNLM"/>
    </source>
</evidence>
<organism evidence="6 7">
    <name type="scientific">Clitoria ternatea</name>
    <name type="common">Butterfly pea</name>
    <dbReference type="NCBI Taxonomy" id="43366"/>
    <lineage>
        <taxon>Eukaryota</taxon>
        <taxon>Viridiplantae</taxon>
        <taxon>Streptophyta</taxon>
        <taxon>Embryophyta</taxon>
        <taxon>Tracheophyta</taxon>
        <taxon>Spermatophyta</taxon>
        <taxon>Magnoliopsida</taxon>
        <taxon>eudicotyledons</taxon>
        <taxon>Gunneridae</taxon>
        <taxon>Pentapetalae</taxon>
        <taxon>rosids</taxon>
        <taxon>fabids</taxon>
        <taxon>Fabales</taxon>
        <taxon>Fabaceae</taxon>
        <taxon>Papilionoideae</taxon>
        <taxon>50 kb inversion clade</taxon>
        <taxon>NPAAA clade</taxon>
        <taxon>indigoferoid/millettioid clade</taxon>
        <taxon>Phaseoleae</taxon>
        <taxon>Clitoria</taxon>
    </lineage>
</organism>
<dbReference type="CDD" id="cd11444">
    <property type="entry name" value="bHLH_AtIBH1_like"/>
    <property type="match status" value="1"/>
</dbReference>
<protein>
    <recommendedName>
        <fullName evidence="8">Transcription factor</fullName>
    </recommendedName>
</protein>
<evidence type="ECO:0000256" key="3">
    <source>
        <dbReference type="ARBA" id="ARBA00023163"/>
    </source>
</evidence>
<evidence type="ECO:0000313" key="7">
    <source>
        <dbReference type="Proteomes" id="UP001359559"/>
    </source>
</evidence>
<comment type="subcellular location">
    <subcellularLocation>
        <location evidence="1">Nucleus</location>
    </subcellularLocation>
</comment>
<dbReference type="SUPFAM" id="SSF47459">
    <property type="entry name" value="HLH, helix-loop-helix DNA-binding domain"/>
    <property type="match status" value="1"/>
</dbReference>
<keyword evidence="7" id="KW-1185">Reference proteome</keyword>
<dbReference type="EMBL" id="JAYKXN010000008">
    <property type="protein sequence ID" value="KAK7264729.1"/>
    <property type="molecule type" value="Genomic_DNA"/>
</dbReference>
<name>A0AAN9I4G4_CLITE</name>
<evidence type="ECO:0000256" key="1">
    <source>
        <dbReference type="ARBA" id="ARBA00004123"/>
    </source>
</evidence>
<dbReference type="PANTHER" id="PTHR33124">
    <property type="entry name" value="TRANSCRIPTION FACTOR IBH1-LIKE 1"/>
    <property type="match status" value="1"/>
</dbReference>
<dbReference type="GO" id="GO:0000976">
    <property type="term" value="F:transcription cis-regulatory region binding"/>
    <property type="evidence" value="ECO:0007669"/>
    <property type="project" value="UniProtKB-ARBA"/>
</dbReference>